<keyword evidence="4" id="KW-1185">Reference proteome</keyword>
<feature type="domain" description="HTH cro/C1-type" evidence="2">
    <location>
        <begin position="6"/>
        <end position="60"/>
    </location>
</feature>
<name>A0A4R3KBB6_9BACI</name>
<evidence type="ECO:0000259" key="2">
    <source>
        <dbReference type="PROSITE" id="PS50943"/>
    </source>
</evidence>
<dbReference type="SUPFAM" id="SSF47413">
    <property type="entry name" value="lambda repressor-like DNA-binding domains"/>
    <property type="match status" value="1"/>
</dbReference>
<gene>
    <name evidence="3" type="ORF">EDD72_11714</name>
</gene>
<dbReference type="AlphaFoldDB" id="A0A4R3KBB6"/>
<dbReference type="InterPro" id="IPR001387">
    <property type="entry name" value="Cro/C1-type_HTH"/>
</dbReference>
<dbReference type="GO" id="GO:0003677">
    <property type="term" value="F:DNA binding"/>
    <property type="evidence" value="ECO:0007669"/>
    <property type="project" value="UniProtKB-KW"/>
</dbReference>
<dbReference type="Gene3D" id="1.10.260.40">
    <property type="entry name" value="lambda repressor-like DNA-binding domains"/>
    <property type="match status" value="1"/>
</dbReference>
<evidence type="ECO:0000256" key="1">
    <source>
        <dbReference type="ARBA" id="ARBA00023125"/>
    </source>
</evidence>
<dbReference type="Proteomes" id="UP000295788">
    <property type="component" value="Unassembled WGS sequence"/>
</dbReference>
<dbReference type="PANTHER" id="PTHR46558">
    <property type="entry name" value="TRACRIPTIONAL REGULATORY PROTEIN-RELATED-RELATED"/>
    <property type="match status" value="1"/>
</dbReference>
<comment type="caution">
    <text evidence="3">The sequence shown here is derived from an EMBL/GenBank/DDBJ whole genome shotgun (WGS) entry which is preliminary data.</text>
</comment>
<organism evidence="3 4">
    <name type="scientific">Tepidibacillus fermentans</name>
    <dbReference type="NCBI Taxonomy" id="1281767"/>
    <lineage>
        <taxon>Bacteria</taxon>
        <taxon>Bacillati</taxon>
        <taxon>Bacillota</taxon>
        <taxon>Bacilli</taxon>
        <taxon>Bacillales</taxon>
        <taxon>Bacillaceae</taxon>
        <taxon>Tepidibacillus</taxon>
    </lineage>
</organism>
<evidence type="ECO:0000313" key="4">
    <source>
        <dbReference type="Proteomes" id="UP000295788"/>
    </source>
</evidence>
<dbReference type="Pfam" id="PF01381">
    <property type="entry name" value="HTH_3"/>
    <property type="match status" value="1"/>
</dbReference>
<proteinExistence type="predicted"/>
<dbReference type="CDD" id="cd00093">
    <property type="entry name" value="HTH_XRE"/>
    <property type="match status" value="1"/>
</dbReference>
<evidence type="ECO:0000313" key="3">
    <source>
        <dbReference type="EMBL" id="TCS80347.1"/>
    </source>
</evidence>
<reference evidence="3 4" key="1">
    <citation type="submission" date="2019-03" db="EMBL/GenBank/DDBJ databases">
        <title>Genomic Encyclopedia of Type Strains, Phase IV (KMG-IV): sequencing the most valuable type-strain genomes for metagenomic binning, comparative biology and taxonomic classification.</title>
        <authorList>
            <person name="Goeker M."/>
        </authorList>
    </citation>
    <scope>NUCLEOTIDE SEQUENCE [LARGE SCALE GENOMIC DNA]</scope>
    <source>
        <strain evidence="3 4">DSM 23802</strain>
    </source>
</reference>
<dbReference type="PANTHER" id="PTHR46558:SF11">
    <property type="entry name" value="HTH-TYPE TRANSCRIPTIONAL REGULATOR XRE"/>
    <property type="match status" value="1"/>
</dbReference>
<sequence>MFGKRLRELRKQKKLTMKELGNLFNLAESTISGYENETRKPDMEIIKQFADFFEVSVDYLLGRTNDPSPSLPEELEDPEISVFFKDYLSSPKEKQEELRKIWEIIKVREAGRKPGDKQK</sequence>
<dbReference type="SMART" id="SM00530">
    <property type="entry name" value="HTH_XRE"/>
    <property type="match status" value="1"/>
</dbReference>
<dbReference type="InterPro" id="IPR010982">
    <property type="entry name" value="Lambda_DNA-bd_dom_sf"/>
</dbReference>
<protein>
    <submittedName>
        <fullName evidence="3">Transcriptional regulator with XRE-family HTH domain</fullName>
    </submittedName>
</protein>
<keyword evidence="1" id="KW-0238">DNA-binding</keyword>
<dbReference type="OrthoDB" id="72638at2"/>
<dbReference type="RefSeq" id="WP_132769783.1">
    <property type="nucleotide sequence ID" value="NZ_SMAB01000017.1"/>
</dbReference>
<accession>A0A4R3KBB6</accession>
<dbReference type="EMBL" id="SMAB01000017">
    <property type="protein sequence ID" value="TCS80347.1"/>
    <property type="molecule type" value="Genomic_DNA"/>
</dbReference>
<dbReference type="PROSITE" id="PS50943">
    <property type="entry name" value="HTH_CROC1"/>
    <property type="match status" value="1"/>
</dbReference>